<name>A0A328WX45_9FLAO</name>
<gene>
    <name evidence="2" type="ORF">B0I10_101111</name>
</gene>
<evidence type="ECO:0000313" key="2">
    <source>
        <dbReference type="EMBL" id="RAR50940.1"/>
    </source>
</evidence>
<dbReference type="Gene3D" id="1.10.3680.10">
    <property type="entry name" value="TerB-like"/>
    <property type="match status" value="1"/>
</dbReference>
<evidence type="ECO:0000313" key="3">
    <source>
        <dbReference type="Proteomes" id="UP000249518"/>
    </source>
</evidence>
<evidence type="ECO:0000259" key="1">
    <source>
        <dbReference type="Pfam" id="PF05099"/>
    </source>
</evidence>
<dbReference type="SUPFAM" id="SSF158682">
    <property type="entry name" value="TerB-like"/>
    <property type="match status" value="2"/>
</dbReference>
<dbReference type="InterPro" id="IPR007791">
    <property type="entry name" value="DjlA_N"/>
</dbReference>
<dbReference type="Proteomes" id="UP000249518">
    <property type="component" value="Unassembled WGS sequence"/>
</dbReference>
<dbReference type="EMBL" id="QLSV01000001">
    <property type="protein sequence ID" value="RAR50940.1"/>
    <property type="molecule type" value="Genomic_DNA"/>
</dbReference>
<proteinExistence type="predicted"/>
<comment type="caution">
    <text evidence="2">The sequence shown here is derived from an EMBL/GenBank/DDBJ whole genome shotgun (WGS) entry which is preliminary data.</text>
</comment>
<keyword evidence="3" id="KW-1185">Reference proteome</keyword>
<dbReference type="AlphaFoldDB" id="A0A328WX45"/>
<reference evidence="2 3" key="1">
    <citation type="submission" date="2018-06" db="EMBL/GenBank/DDBJ databases">
        <title>Genomic Encyclopedia of Type Strains, Phase III (KMG-III): the genomes of soil and plant-associated and newly described type strains.</title>
        <authorList>
            <person name="Whitman W."/>
        </authorList>
    </citation>
    <scope>NUCLEOTIDE SEQUENCE [LARGE SCALE GENOMIC DNA]</scope>
    <source>
        <strain evidence="2 3">CGMCC 1.12504</strain>
    </source>
</reference>
<protein>
    <submittedName>
        <fullName evidence="2">Tellurite resistance protein TerB</fullName>
    </submittedName>
</protein>
<sequence>MITYKEKLSLLGDMIELSKVDGQLHDREYEFIKMVAEELKVRAADFEELFSIPNELLVFKSEFKRIEHFYRLALLSHCDNHHHDREHEFMYQLGLKLGLNPFSIKRVLHEIEKSPTRMIEADLLFGIFKEQHN</sequence>
<accession>A0A328WX45</accession>
<feature type="domain" description="Co-chaperone DjlA N-terminal" evidence="1">
    <location>
        <begin position="3"/>
        <end position="48"/>
    </location>
</feature>
<dbReference type="RefSeq" id="WP_112084537.1">
    <property type="nucleotide sequence ID" value="NZ_QLSV01000001.1"/>
</dbReference>
<dbReference type="OrthoDB" id="1143847at2"/>
<organism evidence="2 3">
    <name type="scientific">Flavobacterium lacus</name>
    <dbReference type="NCBI Taxonomy" id="1353778"/>
    <lineage>
        <taxon>Bacteria</taxon>
        <taxon>Pseudomonadati</taxon>
        <taxon>Bacteroidota</taxon>
        <taxon>Flavobacteriia</taxon>
        <taxon>Flavobacteriales</taxon>
        <taxon>Flavobacteriaceae</taxon>
        <taxon>Flavobacterium</taxon>
    </lineage>
</organism>
<dbReference type="InterPro" id="IPR029024">
    <property type="entry name" value="TerB-like"/>
</dbReference>
<dbReference type="Pfam" id="PF05099">
    <property type="entry name" value="TerB"/>
    <property type="match status" value="1"/>
</dbReference>